<dbReference type="Pfam" id="PF07508">
    <property type="entry name" value="Recombinase"/>
    <property type="match status" value="1"/>
</dbReference>
<dbReference type="InterPro" id="IPR011109">
    <property type="entry name" value="DNA_bind_recombinase_dom"/>
</dbReference>
<keyword evidence="1" id="KW-0175">Coiled coil</keyword>
<dbReference type="InterPro" id="IPR050639">
    <property type="entry name" value="SSR_resolvase"/>
</dbReference>
<evidence type="ECO:0000259" key="3">
    <source>
        <dbReference type="PROSITE" id="PS51737"/>
    </source>
</evidence>
<evidence type="ECO:0000259" key="2">
    <source>
        <dbReference type="PROSITE" id="PS51736"/>
    </source>
</evidence>
<dbReference type="GO" id="GO:0000150">
    <property type="term" value="F:DNA strand exchange activity"/>
    <property type="evidence" value="ECO:0007669"/>
    <property type="project" value="InterPro"/>
</dbReference>
<accession>A0A948RXQ2</accession>
<dbReference type="Pfam" id="PF00239">
    <property type="entry name" value="Resolvase"/>
    <property type="match status" value="1"/>
</dbReference>
<gene>
    <name evidence="4" type="ORF">KJ970_15895</name>
</gene>
<dbReference type="PANTHER" id="PTHR30461:SF23">
    <property type="entry name" value="DNA RECOMBINASE-RELATED"/>
    <property type="match status" value="1"/>
</dbReference>
<dbReference type="SMART" id="SM00857">
    <property type="entry name" value="Resolvase"/>
    <property type="match status" value="1"/>
</dbReference>
<dbReference type="GO" id="GO:0003677">
    <property type="term" value="F:DNA binding"/>
    <property type="evidence" value="ECO:0007669"/>
    <property type="project" value="InterPro"/>
</dbReference>
<dbReference type="PROSITE" id="PS51736">
    <property type="entry name" value="RECOMBINASES_3"/>
    <property type="match status" value="1"/>
</dbReference>
<comment type="caution">
    <text evidence="4">The sequence shown here is derived from an EMBL/GenBank/DDBJ whole genome shotgun (WGS) entry which is preliminary data.</text>
</comment>
<feature type="coiled-coil region" evidence="1">
    <location>
        <begin position="431"/>
        <end position="458"/>
    </location>
</feature>
<dbReference type="AlphaFoldDB" id="A0A948RXQ2"/>
<protein>
    <submittedName>
        <fullName evidence="4">Recombinase family protein</fullName>
    </submittedName>
</protein>
<feature type="domain" description="Recombinase" evidence="3">
    <location>
        <begin position="177"/>
        <end position="293"/>
    </location>
</feature>
<organism evidence="4 5">
    <name type="scientific">Eiseniibacteriota bacterium</name>
    <dbReference type="NCBI Taxonomy" id="2212470"/>
    <lineage>
        <taxon>Bacteria</taxon>
        <taxon>Candidatus Eiseniibacteriota</taxon>
    </lineage>
</organism>
<evidence type="ECO:0000256" key="1">
    <source>
        <dbReference type="SAM" id="Coils"/>
    </source>
</evidence>
<name>A0A948RXQ2_UNCEI</name>
<sequence>MTVRNGRKTTKKPDVTRCAIYTRKSTDEGLDSDFNSLDAQREAAEAYIASQKAEGWTFLPDRYDDGGFSGGTMDRPALRQLLADVEGGKVDCVVVYKVDRLSRSLLDFSRIIEILDKHGVSFVSVTQQFATNTSIGRLTLNMLFSFAQFEREIISERTSDKMSAARRKGKWIGGIPVLGYDIDPAGGRLVVNEEEAARVRAIFDLYLEKESLLETVRELNRRRWTTKRWTTKKGLERGGVPFEKGNFSRMLTNIVYIGNIQHRGSVYPGEHEAIVDEKVWQRVQKMLGRNGTAGGRASRNKYNALLRGILWCTPCETAMYHTYTNKGDRRYRYYVCGQAQKNGRDSCPTKSIPAGEIERFVVERIRCIGTDPKLQGKVLETIRANVKGQLDEFDRERRTIAKDLRRWSTEVKRLVGPSSKGQGQKSRPTKLVDLQERIEAEEARLGEISRRKAELESEQVDEKDLAAALESFAPIWDSLSPREQARAVQLLVERVGYDGETLAITFRPTGIKALSQEGAP</sequence>
<dbReference type="Gene3D" id="3.40.50.1390">
    <property type="entry name" value="Resolvase, N-terminal catalytic domain"/>
    <property type="match status" value="1"/>
</dbReference>
<reference evidence="4" key="1">
    <citation type="submission" date="2021-05" db="EMBL/GenBank/DDBJ databases">
        <title>Energy efficiency and biological interactions define the core microbiome of deep oligotrophic groundwater.</title>
        <authorList>
            <person name="Mehrshad M."/>
            <person name="Lopez-Fernandez M."/>
            <person name="Bell E."/>
            <person name="Bernier-Latmani R."/>
            <person name="Bertilsson S."/>
            <person name="Dopson M."/>
        </authorList>
    </citation>
    <scope>NUCLEOTIDE SEQUENCE</scope>
    <source>
        <strain evidence="4">Modern_marine.mb.64</strain>
    </source>
</reference>
<dbReference type="SUPFAM" id="SSF53041">
    <property type="entry name" value="Resolvase-like"/>
    <property type="match status" value="1"/>
</dbReference>
<dbReference type="Proteomes" id="UP000777784">
    <property type="component" value="Unassembled WGS sequence"/>
</dbReference>
<dbReference type="InterPro" id="IPR038109">
    <property type="entry name" value="DNA_bind_recomb_sf"/>
</dbReference>
<dbReference type="InterPro" id="IPR025827">
    <property type="entry name" value="Zn_ribbon_recom_dom"/>
</dbReference>
<dbReference type="Pfam" id="PF13408">
    <property type="entry name" value="Zn_ribbon_recom"/>
    <property type="match status" value="1"/>
</dbReference>
<feature type="domain" description="Resolvase/invertase-type recombinase catalytic" evidence="2">
    <location>
        <begin position="17"/>
        <end position="169"/>
    </location>
</feature>
<dbReference type="CDD" id="cd03768">
    <property type="entry name" value="SR_ResInv"/>
    <property type="match status" value="1"/>
</dbReference>
<dbReference type="EMBL" id="JAHJDP010000090">
    <property type="protein sequence ID" value="MBU2692406.1"/>
    <property type="molecule type" value="Genomic_DNA"/>
</dbReference>
<proteinExistence type="predicted"/>
<evidence type="ECO:0000313" key="5">
    <source>
        <dbReference type="Proteomes" id="UP000777784"/>
    </source>
</evidence>
<dbReference type="Gene3D" id="3.90.1750.20">
    <property type="entry name" value="Putative Large Serine Recombinase, Chain B, Domain 2"/>
    <property type="match status" value="1"/>
</dbReference>
<dbReference type="PROSITE" id="PS51737">
    <property type="entry name" value="RECOMBINASE_DNA_BIND"/>
    <property type="match status" value="1"/>
</dbReference>
<dbReference type="InterPro" id="IPR036162">
    <property type="entry name" value="Resolvase-like_N_sf"/>
</dbReference>
<dbReference type="InterPro" id="IPR006119">
    <property type="entry name" value="Resolv_N"/>
</dbReference>
<dbReference type="PANTHER" id="PTHR30461">
    <property type="entry name" value="DNA-INVERTASE FROM LAMBDOID PROPHAGE"/>
    <property type="match status" value="1"/>
</dbReference>
<evidence type="ECO:0000313" key="4">
    <source>
        <dbReference type="EMBL" id="MBU2692406.1"/>
    </source>
</evidence>